<protein>
    <submittedName>
        <fullName evidence="2">Uncharacterized protein</fullName>
    </submittedName>
</protein>
<accession>A0ABT3GLN4</accession>
<comment type="caution">
    <text evidence="2">The sequence shown here is derived from an EMBL/GenBank/DDBJ whole genome shotgun (WGS) entry which is preliminary data.</text>
</comment>
<organism evidence="2 3">
    <name type="scientific">Luteolibacter arcticus</name>
    <dbReference type="NCBI Taxonomy" id="1581411"/>
    <lineage>
        <taxon>Bacteria</taxon>
        <taxon>Pseudomonadati</taxon>
        <taxon>Verrucomicrobiota</taxon>
        <taxon>Verrucomicrobiia</taxon>
        <taxon>Verrucomicrobiales</taxon>
        <taxon>Verrucomicrobiaceae</taxon>
        <taxon>Luteolibacter</taxon>
    </lineage>
</organism>
<proteinExistence type="predicted"/>
<keyword evidence="1" id="KW-0732">Signal</keyword>
<evidence type="ECO:0000313" key="2">
    <source>
        <dbReference type="EMBL" id="MCW1924424.1"/>
    </source>
</evidence>
<feature type="chain" id="PRO_5046940313" evidence="1">
    <location>
        <begin position="20"/>
        <end position="191"/>
    </location>
</feature>
<dbReference type="RefSeq" id="WP_264488533.1">
    <property type="nucleotide sequence ID" value="NZ_JAPDDT010000008.1"/>
</dbReference>
<keyword evidence="3" id="KW-1185">Reference proteome</keyword>
<name>A0ABT3GLN4_9BACT</name>
<reference evidence="2 3" key="1">
    <citation type="submission" date="2022-10" db="EMBL/GenBank/DDBJ databases">
        <title>Luteolibacter arcticus strain CCTCC AB 2014275, whole genome shotgun sequencing project.</title>
        <authorList>
            <person name="Zhao G."/>
            <person name="Shen L."/>
        </authorList>
    </citation>
    <scope>NUCLEOTIDE SEQUENCE [LARGE SCALE GENOMIC DNA]</scope>
    <source>
        <strain evidence="2 3">CCTCC AB 2014275</strain>
    </source>
</reference>
<evidence type="ECO:0000313" key="3">
    <source>
        <dbReference type="Proteomes" id="UP001320876"/>
    </source>
</evidence>
<dbReference type="EMBL" id="JAPDDT010000008">
    <property type="protein sequence ID" value="MCW1924424.1"/>
    <property type="molecule type" value="Genomic_DNA"/>
</dbReference>
<gene>
    <name evidence="2" type="ORF">OKA05_17795</name>
</gene>
<evidence type="ECO:0000256" key="1">
    <source>
        <dbReference type="SAM" id="SignalP"/>
    </source>
</evidence>
<sequence>MIKLVLFLAVLCFSSTAFAGPDERVAEIRQWYDAVQKLKPSAERKIAFEAKDDPLSGDLAVKDFDGGWKSIVVSYSAGDHGEIDEHYYFKDGKLFFAYVVATHWRFHPDSTDENPKTIDTRSEDRYYYDGETCVRRLTCNATSDDAEKLPAMVAKLEQKKVEPGDEAKTQRERAVKLFGAKTAAEVLAAYE</sequence>
<feature type="signal peptide" evidence="1">
    <location>
        <begin position="1"/>
        <end position="19"/>
    </location>
</feature>
<dbReference type="Proteomes" id="UP001320876">
    <property type="component" value="Unassembled WGS sequence"/>
</dbReference>